<dbReference type="PANTHER" id="PTHR46586:SF3">
    <property type="entry name" value="ANKYRIN REPEAT-CONTAINING PROTEIN"/>
    <property type="match status" value="1"/>
</dbReference>
<reference evidence="1" key="1">
    <citation type="submission" date="2020-04" db="EMBL/GenBank/DDBJ databases">
        <title>Hybrid Assembly of Korean Phytophthora infestans isolates.</title>
        <authorList>
            <person name="Prokchorchik M."/>
            <person name="Lee Y."/>
            <person name="Seo J."/>
            <person name="Cho J.-H."/>
            <person name="Park Y.-E."/>
            <person name="Jang D.-C."/>
            <person name="Im J.-S."/>
            <person name="Choi J.-G."/>
            <person name="Park H.-J."/>
            <person name="Lee G.-B."/>
            <person name="Lee Y.-G."/>
            <person name="Hong S.-Y."/>
            <person name="Cho K."/>
            <person name="Sohn K.H."/>
        </authorList>
    </citation>
    <scope>NUCLEOTIDE SEQUENCE</scope>
    <source>
        <strain evidence="1">KR_1_A1</strain>
    </source>
</reference>
<comment type="caution">
    <text evidence="1">The sequence shown here is derived from an EMBL/GenBank/DDBJ whole genome shotgun (WGS) entry which is preliminary data.</text>
</comment>
<proteinExistence type="predicted"/>
<evidence type="ECO:0008006" key="3">
    <source>
        <dbReference type="Google" id="ProtNLM"/>
    </source>
</evidence>
<dbReference type="PANTHER" id="PTHR46586">
    <property type="entry name" value="ANKYRIN REPEAT-CONTAINING PROTEIN"/>
    <property type="match status" value="1"/>
</dbReference>
<keyword evidence="2" id="KW-1185">Reference proteome</keyword>
<dbReference type="Proteomes" id="UP000602510">
    <property type="component" value="Unassembled WGS sequence"/>
</dbReference>
<evidence type="ECO:0000313" key="1">
    <source>
        <dbReference type="EMBL" id="KAF4033561.1"/>
    </source>
</evidence>
<dbReference type="Gene3D" id="1.25.40.20">
    <property type="entry name" value="Ankyrin repeat-containing domain"/>
    <property type="match status" value="2"/>
</dbReference>
<gene>
    <name evidence="1" type="ORF">GN244_ATG14531</name>
</gene>
<dbReference type="EMBL" id="WSZM01000417">
    <property type="protein sequence ID" value="KAF4033561.1"/>
    <property type="molecule type" value="Genomic_DNA"/>
</dbReference>
<accession>A0A833WQ52</accession>
<evidence type="ECO:0000313" key="2">
    <source>
        <dbReference type="Proteomes" id="UP000602510"/>
    </source>
</evidence>
<dbReference type="InterPro" id="IPR052050">
    <property type="entry name" value="SecEffector_AnkRepeat"/>
</dbReference>
<organism evidence="1 2">
    <name type="scientific">Phytophthora infestans</name>
    <name type="common">Potato late blight agent</name>
    <name type="synonym">Botrytis infestans</name>
    <dbReference type="NCBI Taxonomy" id="4787"/>
    <lineage>
        <taxon>Eukaryota</taxon>
        <taxon>Sar</taxon>
        <taxon>Stramenopiles</taxon>
        <taxon>Oomycota</taxon>
        <taxon>Peronosporomycetes</taxon>
        <taxon>Peronosporales</taxon>
        <taxon>Peronosporaceae</taxon>
        <taxon>Phytophthora</taxon>
    </lineage>
</organism>
<protein>
    <recommendedName>
        <fullName evidence="3">Ankyrin repeat protein</fullName>
    </recommendedName>
</protein>
<name>A0A833WQ52_PHYIN</name>
<dbReference type="SUPFAM" id="SSF48403">
    <property type="entry name" value="Ankyrin repeat"/>
    <property type="match status" value="1"/>
</dbReference>
<sequence>MKRPSTDTRSNKSERKKPRLGACRTRYKTFRDTNFPSNLRSLPHVLNEIENFLLPPEEAMVEAASTNQLDWLKSLVDRYDSHVLDAVLLAARLEDIGSLELLTPHMFDSNELKGGAWDVCRIAIHTAAKSRSCDVVRFLLSLVDSADECRQMARTVVGIAAARGYLDILLIAADTADTADTADVELSINSIGFALSLAICGKQSEAAIFLVSRYYRILNLREGLEKALIYGMGQVADCIYGVITKQDNETPFEDFFVNLAGDGYANAIEFLYRRGHKETKLLGYALDNAVCADQMEVLRMILNTERVTQDRIGETLLIAARHGKFSPVEFLVQNSRISDRQTKKAFENASKLAISNYLFDKLDDPAESVETAFRNAAGNGHYTLMGTSERVAILKFLLSTGLVPRTVVNDSFITVTEKCLGADFVLALSKVADISPEIALEAFQKAVCVGRAEVVKVLLFTYSYPLSVKEKALESAARTGRHGIVEEICASAEWSLNVLDKAISVATNTDVLAVLRAKKIANFN</sequence>
<dbReference type="InterPro" id="IPR036770">
    <property type="entry name" value="Ankyrin_rpt-contain_sf"/>
</dbReference>
<dbReference type="AlphaFoldDB" id="A0A833WQ52"/>